<dbReference type="InterPro" id="IPR051675">
    <property type="entry name" value="Endo/Exo/Phosphatase_dom_1"/>
</dbReference>
<evidence type="ECO:0000256" key="2">
    <source>
        <dbReference type="SAM" id="Phobius"/>
    </source>
</evidence>
<gene>
    <name evidence="4" type="ORF">CYJ22_06390</name>
</gene>
<dbReference type="PANTHER" id="PTHR21180:SF32">
    <property type="entry name" value="ENDONUCLEASE_EXONUCLEASE_PHOSPHATASE FAMILY DOMAIN-CONTAINING PROTEIN 1"/>
    <property type="match status" value="1"/>
</dbReference>
<evidence type="ECO:0000259" key="3">
    <source>
        <dbReference type="SMART" id="SM00278"/>
    </source>
</evidence>
<feature type="domain" description="Helix-hairpin-helix DNA-binding motif class 1" evidence="3">
    <location>
        <begin position="211"/>
        <end position="230"/>
    </location>
</feature>
<dbReference type="GO" id="GO:0006281">
    <property type="term" value="P:DNA repair"/>
    <property type="evidence" value="ECO:0007669"/>
    <property type="project" value="InterPro"/>
</dbReference>
<dbReference type="Pfam" id="PF10531">
    <property type="entry name" value="SLBB"/>
    <property type="match status" value="1"/>
</dbReference>
<protein>
    <submittedName>
        <fullName evidence="4">Competence protein ComEA</fullName>
    </submittedName>
</protein>
<feature type="domain" description="Helix-hairpin-helix DNA-binding motif class 1" evidence="3">
    <location>
        <begin position="181"/>
        <end position="200"/>
    </location>
</feature>
<dbReference type="InterPro" id="IPR003583">
    <property type="entry name" value="Hlx-hairpin-Hlx_DNA-bd_motif"/>
</dbReference>
<dbReference type="AlphaFoldDB" id="A0A2I1HZA4"/>
<evidence type="ECO:0000313" key="5">
    <source>
        <dbReference type="Proteomes" id="UP000234198"/>
    </source>
</evidence>
<dbReference type="InterPro" id="IPR010994">
    <property type="entry name" value="RuvA_2-like"/>
</dbReference>
<dbReference type="PANTHER" id="PTHR21180">
    <property type="entry name" value="ENDONUCLEASE/EXONUCLEASE/PHOSPHATASE FAMILY DOMAIN-CONTAINING PROTEIN 1"/>
    <property type="match status" value="1"/>
</dbReference>
<dbReference type="Pfam" id="PF12836">
    <property type="entry name" value="HHH_3"/>
    <property type="match status" value="1"/>
</dbReference>
<evidence type="ECO:0000256" key="1">
    <source>
        <dbReference type="SAM" id="MobiDB-lite"/>
    </source>
</evidence>
<feature type="compositionally biased region" description="Low complexity" evidence="1">
    <location>
        <begin position="74"/>
        <end position="90"/>
    </location>
</feature>
<dbReference type="GO" id="GO:0015627">
    <property type="term" value="C:type II protein secretion system complex"/>
    <property type="evidence" value="ECO:0007669"/>
    <property type="project" value="TreeGrafter"/>
</dbReference>
<dbReference type="SUPFAM" id="SSF47781">
    <property type="entry name" value="RuvA domain 2-like"/>
    <property type="match status" value="1"/>
</dbReference>
<keyword evidence="2" id="KW-0472">Membrane</keyword>
<feature type="region of interest" description="Disordered" evidence="1">
    <location>
        <begin position="60"/>
        <end position="91"/>
    </location>
</feature>
<name>A0A2I1HZA4_9ACTO</name>
<keyword evidence="2" id="KW-0812">Transmembrane</keyword>
<dbReference type="Proteomes" id="UP000234198">
    <property type="component" value="Unassembled WGS sequence"/>
</dbReference>
<dbReference type="InterPro" id="IPR019554">
    <property type="entry name" value="Soluble_ligand-bd"/>
</dbReference>
<sequence length="232" mass="23540">MAVLTKAVYDSALTEDDEPAEPSVARLLPGGTTMAALIAVIVLIAAVGVWRHAATREHSQALAQSSSEREESEGASIEAGPSPSAPPSAGEHADDVVVYVSGAVASPGVLTLPASSRVIDAITAAGGATPEADLESINLARILVDGEQIRVGVVGESPPSASAGTGTDAQACVRLATATETELQTLPGIGPALAQRIISYRSTHPRLTSVEELDDVPGIGPSLIEKIRPGVC</sequence>
<organism evidence="4 5">
    <name type="scientific">Schaalia odontolytica</name>
    <dbReference type="NCBI Taxonomy" id="1660"/>
    <lineage>
        <taxon>Bacteria</taxon>
        <taxon>Bacillati</taxon>
        <taxon>Actinomycetota</taxon>
        <taxon>Actinomycetes</taxon>
        <taxon>Actinomycetales</taxon>
        <taxon>Actinomycetaceae</taxon>
        <taxon>Schaalia</taxon>
    </lineage>
</organism>
<reference evidence="4 5" key="1">
    <citation type="submission" date="2017-12" db="EMBL/GenBank/DDBJ databases">
        <title>Phylogenetic diversity of female urinary microbiome.</title>
        <authorList>
            <person name="Thomas-White K."/>
            <person name="Wolfe A.J."/>
        </authorList>
    </citation>
    <scope>NUCLEOTIDE SEQUENCE [LARGE SCALE GENOMIC DNA]</scope>
    <source>
        <strain evidence="4 5">UMB0018</strain>
    </source>
</reference>
<dbReference type="GO" id="GO:0003677">
    <property type="term" value="F:DNA binding"/>
    <property type="evidence" value="ECO:0007669"/>
    <property type="project" value="InterPro"/>
</dbReference>
<evidence type="ECO:0000313" key="4">
    <source>
        <dbReference type="EMBL" id="PKY64215.1"/>
    </source>
</evidence>
<feature type="transmembrane region" description="Helical" evidence="2">
    <location>
        <begin position="27"/>
        <end position="50"/>
    </location>
</feature>
<dbReference type="Gene3D" id="1.10.150.320">
    <property type="entry name" value="Photosystem II 12 kDa extrinsic protein"/>
    <property type="match status" value="1"/>
</dbReference>
<dbReference type="GO" id="GO:0015628">
    <property type="term" value="P:protein secretion by the type II secretion system"/>
    <property type="evidence" value="ECO:0007669"/>
    <property type="project" value="TreeGrafter"/>
</dbReference>
<proteinExistence type="predicted"/>
<keyword evidence="2" id="KW-1133">Transmembrane helix</keyword>
<comment type="caution">
    <text evidence="4">The sequence shown here is derived from an EMBL/GenBank/DDBJ whole genome shotgun (WGS) entry which is preliminary data.</text>
</comment>
<dbReference type="Gene3D" id="3.10.560.10">
    <property type="entry name" value="Outer membrane lipoprotein wza domain like"/>
    <property type="match status" value="1"/>
</dbReference>
<dbReference type="SMART" id="SM00278">
    <property type="entry name" value="HhH1"/>
    <property type="match status" value="2"/>
</dbReference>
<dbReference type="EMBL" id="PKKM01000008">
    <property type="protein sequence ID" value="PKY64215.1"/>
    <property type="molecule type" value="Genomic_DNA"/>
</dbReference>
<accession>A0A2I1HZA4</accession>